<evidence type="ECO:0000313" key="2">
    <source>
        <dbReference type="Proteomes" id="UP000183794"/>
    </source>
</evidence>
<accession>A0A1L0B220</accession>
<proteinExistence type="predicted"/>
<gene>
    <name evidence="1" type="ORF">NVI5450_1776</name>
</gene>
<keyword evidence="1" id="KW-0689">Ribosomal protein</keyword>
<protein>
    <submittedName>
        <fullName evidence="1">Ribosomal protein L33</fullName>
    </submittedName>
</protein>
<dbReference type="AlphaFoldDB" id="A0A1L0B220"/>
<organism evidence="1 2">
    <name type="scientific">Moritella viscosa</name>
    <dbReference type="NCBI Taxonomy" id="80854"/>
    <lineage>
        <taxon>Bacteria</taxon>
        <taxon>Pseudomonadati</taxon>
        <taxon>Pseudomonadota</taxon>
        <taxon>Gammaproteobacteria</taxon>
        <taxon>Alteromonadales</taxon>
        <taxon>Moritellaceae</taxon>
        <taxon>Moritella</taxon>
    </lineage>
</organism>
<sequence length="65" mass="7920">MKELLYLTYKHNENKSIKIRSLKTNQSNTNKVEIKKYRDEYRRGSKEKLLNQFFDGVWRPVTVNK</sequence>
<dbReference type="GO" id="GO:0005840">
    <property type="term" value="C:ribosome"/>
    <property type="evidence" value="ECO:0007669"/>
    <property type="project" value="UniProtKB-KW"/>
</dbReference>
<dbReference type="Proteomes" id="UP000183794">
    <property type="component" value="Unassembled WGS sequence"/>
</dbReference>
<keyword evidence="1" id="KW-0687">Ribonucleoprotein</keyword>
<reference evidence="1 2" key="1">
    <citation type="submission" date="2016-11" db="EMBL/GenBank/DDBJ databases">
        <authorList>
            <person name="Jaros S."/>
            <person name="Januszkiewicz K."/>
            <person name="Wedrychowicz H."/>
        </authorList>
    </citation>
    <scope>NUCLEOTIDE SEQUENCE [LARGE SCALE GENOMIC DNA]</scope>
    <source>
        <strain evidence="1">NVI 5450</strain>
    </source>
</reference>
<dbReference type="EMBL" id="FPLD01000051">
    <property type="protein sequence ID" value="SGY95863.1"/>
    <property type="molecule type" value="Genomic_DNA"/>
</dbReference>
<evidence type="ECO:0000313" key="1">
    <source>
        <dbReference type="EMBL" id="SGY95863.1"/>
    </source>
</evidence>
<name>A0A1L0B220_9GAMM</name>